<proteinExistence type="predicted"/>
<accession>A0A6L3VXK2</accession>
<sequence>MNGPLATINGHARLLEASATRPAAEPLETTHDAVETMRHLFDVPTLPHRTIRDLPSLRTRTVVENPREPSCAVMRVPAAGPADRPDQRGQVRPRRGGLRDHEKVRRPGP</sequence>
<evidence type="ECO:0000313" key="2">
    <source>
        <dbReference type="EMBL" id="KAB2385916.1"/>
    </source>
</evidence>
<feature type="compositionally biased region" description="Basic and acidic residues" evidence="1">
    <location>
        <begin position="97"/>
        <end position="109"/>
    </location>
</feature>
<keyword evidence="3" id="KW-1185">Reference proteome</keyword>
<evidence type="ECO:0000313" key="3">
    <source>
        <dbReference type="Proteomes" id="UP000483004"/>
    </source>
</evidence>
<feature type="region of interest" description="Disordered" evidence="1">
    <location>
        <begin position="62"/>
        <end position="109"/>
    </location>
</feature>
<organism evidence="2 3">
    <name type="scientific">Actinomadura montaniterrae</name>
    <dbReference type="NCBI Taxonomy" id="1803903"/>
    <lineage>
        <taxon>Bacteria</taxon>
        <taxon>Bacillati</taxon>
        <taxon>Actinomycetota</taxon>
        <taxon>Actinomycetes</taxon>
        <taxon>Streptosporangiales</taxon>
        <taxon>Thermomonosporaceae</taxon>
        <taxon>Actinomadura</taxon>
    </lineage>
</organism>
<protein>
    <submittedName>
        <fullName evidence="2">Uncharacterized protein</fullName>
    </submittedName>
</protein>
<dbReference type="AlphaFoldDB" id="A0A6L3VXK2"/>
<evidence type="ECO:0000256" key="1">
    <source>
        <dbReference type="SAM" id="MobiDB-lite"/>
    </source>
</evidence>
<dbReference type="Proteomes" id="UP000483004">
    <property type="component" value="Unassembled WGS sequence"/>
</dbReference>
<name>A0A6L3VXK2_9ACTN</name>
<dbReference type="EMBL" id="WBMR01000017">
    <property type="protein sequence ID" value="KAB2385916.1"/>
    <property type="molecule type" value="Genomic_DNA"/>
</dbReference>
<comment type="caution">
    <text evidence="2">The sequence shown here is derived from an EMBL/GenBank/DDBJ whole genome shotgun (WGS) entry which is preliminary data.</text>
</comment>
<reference evidence="2 3" key="1">
    <citation type="submission" date="2019-09" db="EMBL/GenBank/DDBJ databases">
        <title>Actinomadura physcomitrii sp. nov., a novel actinomycete isolated from moss [Physcomitrium sphaericum (Ludw) Fuernr].</title>
        <authorList>
            <person name="Liu C."/>
            <person name="Zhuang X."/>
        </authorList>
    </citation>
    <scope>NUCLEOTIDE SEQUENCE [LARGE SCALE GENOMIC DNA]</scope>
    <source>
        <strain evidence="2 3">CYP1-1B</strain>
    </source>
</reference>
<gene>
    <name evidence="2" type="ORF">F9B16_08935</name>
</gene>